<gene>
    <name evidence="1" type="ORF">F5144DRAFT_484367</name>
</gene>
<proteinExistence type="predicted"/>
<evidence type="ECO:0000313" key="2">
    <source>
        <dbReference type="Proteomes" id="UP000724584"/>
    </source>
</evidence>
<reference evidence="1 2" key="1">
    <citation type="journal article" date="2021" name="Nat. Commun.">
        <title>Genetic determinants of endophytism in the Arabidopsis root mycobiome.</title>
        <authorList>
            <person name="Mesny F."/>
            <person name="Miyauchi S."/>
            <person name="Thiergart T."/>
            <person name="Pickel B."/>
            <person name="Atanasova L."/>
            <person name="Karlsson M."/>
            <person name="Huettel B."/>
            <person name="Barry K.W."/>
            <person name="Haridas S."/>
            <person name="Chen C."/>
            <person name="Bauer D."/>
            <person name="Andreopoulos W."/>
            <person name="Pangilinan J."/>
            <person name="LaButti K."/>
            <person name="Riley R."/>
            <person name="Lipzen A."/>
            <person name="Clum A."/>
            <person name="Drula E."/>
            <person name="Henrissat B."/>
            <person name="Kohler A."/>
            <person name="Grigoriev I.V."/>
            <person name="Martin F.M."/>
            <person name="Hacquard S."/>
        </authorList>
    </citation>
    <scope>NUCLEOTIDE SEQUENCE [LARGE SCALE GENOMIC DNA]</scope>
    <source>
        <strain evidence="1 2">MPI-SDFR-AT-0079</strain>
    </source>
</reference>
<evidence type="ECO:0000313" key="1">
    <source>
        <dbReference type="EMBL" id="KAH6640212.1"/>
    </source>
</evidence>
<sequence>MSSSSSAAATATALLAFTTPFVAPPGCPIFRTTSVDISSGSTNVFVTVLVADDPSCMPDGWDDVVPESRLDFNPGVCPSGWVYHDMAAGDATDTFTAYCCDRGYDFYYFPHRTLVDSKIPHACGRWISGLNSDSGSDAAATTTSADIASSTLLVHHRWRLTWSASDIPNLTPQPPSFTSGILVPTWIPGDVIPLRNQTYNTGHVDDSYNFLDGFMWFPVVALPVIGALLVGSCIYCCVRRNKYKKKERARRAAAAAAAASATADVEGAPDAK</sequence>
<protein>
    <submittedName>
        <fullName evidence="1">Uncharacterized protein</fullName>
    </submittedName>
</protein>
<dbReference type="Proteomes" id="UP000724584">
    <property type="component" value="Unassembled WGS sequence"/>
</dbReference>
<keyword evidence="2" id="KW-1185">Reference proteome</keyword>
<comment type="caution">
    <text evidence="1">The sequence shown here is derived from an EMBL/GenBank/DDBJ whole genome shotgun (WGS) entry which is preliminary data.</text>
</comment>
<accession>A0ACB7PF66</accession>
<organism evidence="1 2">
    <name type="scientific">Chaetomium tenue</name>
    <dbReference type="NCBI Taxonomy" id="1854479"/>
    <lineage>
        <taxon>Eukaryota</taxon>
        <taxon>Fungi</taxon>
        <taxon>Dikarya</taxon>
        <taxon>Ascomycota</taxon>
        <taxon>Pezizomycotina</taxon>
        <taxon>Sordariomycetes</taxon>
        <taxon>Sordariomycetidae</taxon>
        <taxon>Sordariales</taxon>
        <taxon>Chaetomiaceae</taxon>
        <taxon>Chaetomium</taxon>
    </lineage>
</organism>
<dbReference type="EMBL" id="JAGIZQ010000002">
    <property type="protein sequence ID" value="KAH6640212.1"/>
    <property type="molecule type" value="Genomic_DNA"/>
</dbReference>
<name>A0ACB7PF66_9PEZI</name>